<evidence type="ECO:0000313" key="3">
    <source>
        <dbReference type="EMBL" id="MEQ2172417.1"/>
    </source>
</evidence>
<proteinExistence type="predicted"/>
<sequence>NYFKLVPGWFTQTCLAEVELDIPGLALWVCSPSRRLFPSSWPANLDQTGGMGSQTPDSWVDKSHRRRASNSSSHKRSASWGSTEHLREVSFSCIPQQMAKLKQQLQQGSRPAASGVHDKDRQCYPPGSCSLGETQAQQRSVICLQRPLKVRRSCLCHHKSPPLRGSTKVAASRESLQRAARRSDIPHQHKEALVSSCPDPNKVNFTPHGGSAFCPVSLLKPLFPSMELLFRSLTVSPVGNCSSQGTSSCLTASSGNRVSSPDPAGTSTVLGDVSGEGLAF</sequence>
<comment type="caution">
    <text evidence="3">The sequence shown here is derived from an EMBL/GenBank/DDBJ whole genome shotgun (WGS) entry which is preliminary data.</text>
</comment>
<protein>
    <recommendedName>
        <fullName evidence="5">Family with sequence similarity 117 member Aa</fullName>
    </recommendedName>
</protein>
<dbReference type="PANTHER" id="PTHR14972:SF7">
    <property type="entry name" value="PROTEIN FAM117A"/>
    <property type="match status" value="1"/>
</dbReference>
<feature type="non-terminal residue" evidence="3">
    <location>
        <position position="1"/>
    </location>
</feature>
<evidence type="ECO:0000256" key="1">
    <source>
        <dbReference type="ARBA" id="ARBA00022553"/>
    </source>
</evidence>
<feature type="compositionally biased region" description="Polar residues" evidence="2">
    <location>
        <begin position="42"/>
        <end position="57"/>
    </location>
</feature>
<dbReference type="Proteomes" id="UP001476798">
    <property type="component" value="Unassembled WGS sequence"/>
</dbReference>
<evidence type="ECO:0000313" key="4">
    <source>
        <dbReference type="Proteomes" id="UP001476798"/>
    </source>
</evidence>
<feature type="region of interest" description="Disordered" evidence="2">
    <location>
        <begin position="252"/>
        <end position="280"/>
    </location>
</feature>
<dbReference type="EMBL" id="JAHRIO010041951">
    <property type="protein sequence ID" value="MEQ2172417.1"/>
    <property type="molecule type" value="Genomic_DNA"/>
</dbReference>
<feature type="region of interest" description="Disordered" evidence="2">
    <location>
        <begin position="42"/>
        <end position="81"/>
    </location>
</feature>
<evidence type="ECO:0008006" key="5">
    <source>
        <dbReference type="Google" id="ProtNLM"/>
    </source>
</evidence>
<organism evidence="3 4">
    <name type="scientific">Goodea atripinnis</name>
    <dbReference type="NCBI Taxonomy" id="208336"/>
    <lineage>
        <taxon>Eukaryota</taxon>
        <taxon>Metazoa</taxon>
        <taxon>Chordata</taxon>
        <taxon>Craniata</taxon>
        <taxon>Vertebrata</taxon>
        <taxon>Euteleostomi</taxon>
        <taxon>Actinopterygii</taxon>
        <taxon>Neopterygii</taxon>
        <taxon>Teleostei</taxon>
        <taxon>Neoteleostei</taxon>
        <taxon>Acanthomorphata</taxon>
        <taxon>Ovalentaria</taxon>
        <taxon>Atherinomorphae</taxon>
        <taxon>Cyprinodontiformes</taxon>
        <taxon>Goodeidae</taxon>
        <taxon>Goodea</taxon>
    </lineage>
</organism>
<keyword evidence="1" id="KW-0597">Phosphoprotein</keyword>
<feature type="region of interest" description="Disordered" evidence="2">
    <location>
        <begin position="102"/>
        <end position="121"/>
    </location>
</feature>
<keyword evidence="4" id="KW-1185">Reference proteome</keyword>
<feature type="compositionally biased region" description="Polar residues" evidence="2">
    <location>
        <begin position="252"/>
        <end position="269"/>
    </location>
</feature>
<evidence type="ECO:0000256" key="2">
    <source>
        <dbReference type="SAM" id="MobiDB-lite"/>
    </source>
</evidence>
<reference evidence="3 4" key="1">
    <citation type="submission" date="2021-06" db="EMBL/GenBank/DDBJ databases">
        <authorList>
            <person name="Palmer J.M."/>
        </authorList>
    </citation>
    <scope>NUCLEOTIDE SEQUENCE [LARGE SCALE GENOMIC DNA]</scope>
    <source>
        <strain evidence="3 4">GA_2019</strain>
        <tissue evidence="3">Muscle</tissue>
    </source>
</reference>
<name>A0ABV0NLZ4_9TELE</name>
<dbReference type="Pfam" id="PF15388">
    <property type="entry name" value="FAM117"/>
    <property type="match status" value="2"/>
</dbReference>
<feature type="compositionally biased region" description="Basic residues" evidence="2">
    <location>
        <begin position="63"/>
        <end position="77"/>
    </location>
</feature>
<dbReference type="InterPro" id="IPR026642">
    <property type="entry name" value="Glcci1/FAM117"/>
</dbReference>
<dbReference type="PANTHER" id="PTHR14972">
    <property type="entry name" value="AGAP011572-PA"/>
    <property type="match status" value="1"/>
</dbReference>
<gene>
    <name evidence="3" type="ORF">GOODEAATRI_020806</name>
</gene>
<accession>A0ABV0NLZ4</accession>